<evidence type="ECO:0000313" key="9">
    <source>
        <dbReference type="EMBL" id="KAA3770519.1"/>
    </source>
</evidence>
<dbReference type="InterPro" id="IPR044060">
    <property type="entry name" value="Bacterial_rp_domain"/>
</dbReference>
<dbReference type="SUPFAM" id="SSF51126">
    <property type="entry name" value="Pectin lyase-like"/>
    <property type="match status" value="1"/>
</dbReference>
<evidence type="ECO:0008006" key="11">
    <source>
        <dbReference type="Google" id="ProtNLM"/>
    </source>
</evidence>
<feature type="domain" description="Pectinesterase catalytic" evidence="6">
    <location>
        <begin position="783"/>
        <end position="998"/>
    </location>
</feature>
<feature type="signal peptide" evidence="5">
    <location>
        <begin position="1"/>
        <end position="25"/>
    </location>
</feature>
<keyword evidence="2 5" id="KW-0732">Signal</keyword>
<dbReference type="GO" id="GO:0030599">
    <property type="term" value="F:pectinesterase activity"/>
    <property type="evidence" value="ECO:0007669"/>
    <property type="project" value="InterPro"/>
</dbReference>
<dbReference type="AlphaFoldDB" id="A0A7J4XNX0"/>
<dbReference type="GO" id="GO:0042545">
    <property type="term" value="P:cell wall modification"/>
    <property type="evidence" value="ECO:0007669"/>
    <property type="project" value="InterPro"/>
</dbReference>
<feature type="chain" id="PRO_5029502386" description="Pectin esterase" evidence="5">
    <location>
        <begin position="26"/>
        <end position="1239"/>
    </location>
</feature>
<reference evidence="9 10" key="1">
    <citation type="journal article" date="2019" name="Nat. Med.">
        <title>A library of human gut bacterial isolates paired with longitudinal multiomics data enables mechanistic microbiome research.</title>
        <authorList>
            <person name="Poyet M."/>
            <person name="Groussin M."/>
            <person name="Gibbons S.M."/>
            <person name="Avila-Pacheco J."/>
            <person name="Jiang X."/>
            <person name="Kearney S.M."/>
            <person name="Perrotta A.R."/>
            <person name="Berdy B."/>
            <person name="Zhao S."/>
            <person name="Lieberman T.D."/>
            <person name="Swanson P.K."/>
            <person name="Smith M."/>
            <person name="Roesemann S."/>
            <person name="Alexander J.E."/>
            <person name="Rich S.A."/>
            <person name="Livny J."/>
            <person name="Vlamakis H."/>
            <person name="Clish C."/>
            <person name="Bullock K."/>
            <person name="Deik A."/>
            <person name="Scott J."/>
            <person name="Pierce K.A."/>
            <person name="Xavier R.J."/>
            <person name="Alm E.J."/>
        </authorList>
    </citation>
    <scope>NUCLEOTIDE SEQUENCE [LARGE SCALE GENOMIC DNA]</scope>
    <source>
        <strain evidence="9 10">BIOML-A10</strain>
    </source>
</reference>
<evidence type="ECO:0000313" key="10">
    <source>
        <dbReference type="Proteomes" id="UP000422221"/>
    </source>
</evidence>
<dbReference type="InterPro" id="IPR000070">
    <property type="entry name" value="Pectinesterase_cat"/>
</dbReference>
<proteinExistence type="inferred from homology"/>
<evidence type="ECO:0000256" key="5">
    <source>
        <dbReference type="SAM" id="SignalP"/>
    </source>
</evidence>
<comment type="caution">
    <text evidence="9">The sequence shown here is derived from an EMBL/GenBank/DDBJ whole genome shotgun (WGS) entry which is preliminary data.</text>
</comment>
<keyword evidence="3" id="KW-0378">Hydrolase</keyword>
<dbReference type="PANTHER" id="PTHR31321:SF57">
    <property type="entry name" value="PECTINESTERASE 53-RELATED"/>
    <property type="match status" value="1"/>
</dbReference>
<dbReference type="Pfam" id="PF18998">
    <property type="entry name" value="Flg_new_2"/>
    <property type="match status" value="2"/>
</dbReference>
<dbReference type="Pfam" id="PF13205">
    <property type="entry name" value="Big_5"/>
    <property type="match status" value="1"/>
</dbReference>
<evidence type="ECO:0000259" key="6">
    <source>
        <dbReference type="Pfam" id="PF01095"/>
    </source>
</evidence>
<name>A0A7J4XNX0_9BACE</name>
<keyword evidence="4" id="KW-0063">Aspartyl esterase</keyword>
<evidence type="ECO:0000256" key="2">
    <source>
        <dbReference type="ARBA" id="ARBA00022729"/>
    </source>
</evidence>
<dbReference type="EMBL" id="VWMK01000001">
    <property type="protein sequence ID" value="KAA3770519.1"/>
    <property type="molecule type" value="Genomic_DNA"/>
</dbReference>
<evidence type="ECO:0000259" key="8">
    <source>
        <dbReference type="Pfam" id="PF18998"/>
    </source>
</evidence>
<dbReference type="RefSeq" id="WP_130057970.1">
    <property type="nucleotide sequence ID" value="NZ_JADNPJ010000001.1"/>
</dbReference>
<evidence type="ECO:0000256" key="1">
    <source>
        <dbReference type="ARBA" id="ARBA00008891"/>
    </source>
</evidence>
<organism evidence="9 10">
    <name type="scientific">Bacteroides salyersiae</name>
    <dbReference type="NCBI Taxonomy" id="291644"/>
    <lineage>
        <taxon>Bacteria</taxon>
        <taxon>Pseudomonadati</taxon>
        <taxon>Bacteroidota</taxon>
        <taxon>Bacteroidia</taxon>
        <taxon>Bacteroidales</taxon>
        <taxon>Bacteroidaceae</taxon>
        <taxon>Bacteroides</taxon>
    </lineage>
</organism>
<comment type="similarity">
    <text evidence="1">Belongs to the pectinesterase family.</text>
</comment>
<dbReference type="PANTHER" id="PTHR31321">
    <property type="entry name" value="ACYL-COA THIOESTER HYDROLASE YBHC-RELATED"/>
    <property type="match status" value="1"/>
</dbReference>
<sequence>MMNKESLLKGCLLGILGFAAQWVTAQTFDNETVTAIWGMSGGANEPSQAVVSNEHAFSTTAFVLGKEMTFTKQQEYKGADENLSMNNYKPSAQMNAATDGHDLVYSIKPAKGLMYQPGSISFKMGVFGTGGGMIDIYLKYADGMKKTVASNVKPNRSGASVNATECTYELTGMPATDEEVSLIISVYNLANNKEIGFNNVVMTGTVNGTAVEVPQYSITTALQPENAGTVNQLPAGDLMDEGTNVTVTASPKFGFHFINWVDNAGKEVSAENPYSFSLKANTSLKAVFQEVNTYTFTTRCINDLEMQIGSISLNPESTEGKYEEGTVVTVVANELPIARFLNWEDEFENSNVTKPERTVTVKQNTEIVANYEIQDFIAAYNSDKAEIWANKGTYPFAADYVWDSERNATASVVKISNGNSLDGNSSGTPVVRMRKGAVISSVNGLYMNGYRSTDVAMQVQFSTKKFTTVRFTAALVAKNAANVNWKVLYSTDGTVYNPVINNGEELVYKLSNGLATSVDFELPAEEVAEKEMVYIRFTGTGDELLNDNNGEYNFDKVDSGSGLNYTDHSETGLGNIYVFGTPIIDEDPDAPVIKAIIPADKATGVSANGKITISYDERIQAGTGEATLTGNGKTIVLEPEYGSSSVSFRYMNLAYATQYTLELPEGYVTDRSDNRAPAVNTTFTVMERVKPEARLFNAIVDQSLDASIAPTSTTIGQYKTIQEAIDAVPVTNNKPWLIFIKAGYYNDLNNRTFSTGKYTWEDQSGKLPASEDSRIVVVDRPFIHLIGEDVNKVTIAQDRVAGSNSADKSQPWYNVAEGATLVIKSNDFYAENLTIDNEWWTKYEGNEARGPQALSLYVEADRVAFNNCRIRSYQDTYLSPKTGNTNTGNNQPHYYDRNYFRNTMIEGAVDFIYGGGDVYFDNCTLNIVRESGGYIVAPSHYTDMKDSQGNVTQACTRWGYVFKNTTITAPDGKEDKTQVYFGRPWHNEPKTVFIDTECRVKPYEGYWYPKMGAIPALWAVYNIWDKNGYKMSEKSIEEYWYEENGQTIYGKAKNFLTDEEAASYTLENVFGGDGTDAVTGMWNPLPMVEQTSKPVINGKEGDTAFGWTADEYAICYVVTINGKVAGFTVDTRYEANLNDVVTVQSVNEYGALSEASDEFTVGNTGTGLENTAMESPVIVIGSKGMISVRGIEIPTRIYVYGIDGTLIQNLEVHRNVSLSVPAGRYIVKANDSVTKVSVN</sequence>
<dbReference type="Pfam" id="PF01095">
    <property type="entry name" value="Pectinesterase"/>
    <property type="match status" value="1"/>
</dbReference>
<dbReference type="InterPro" id="IPR011050">
    <property type="entry name" value="Pectin_lyase_fold/virulence"/>
</dbReference>
<gene>
    <name evidence="9" type="ORF">F3F73_00755</name>
</gene>
<accession>A0A7J4XNX0</accession>
<evidence type="ECO:0000259" key="7">
    <source>
        <dbReference type="Pfam" id="PF13205"/>
    </source>
</evidence>
<dbReference type="GO" id="GO:0009279">
    <property type="term" value="C:cell outer membrane"/>
    <property type="evidence" value="ECO:0007669"/>
    <property type="project" value="TreeGrafter"/>
</dbReference>
<feature type="domain" description="Bacterial repeat" evidence="8">
    <location>
        <begin position="318"/>
        <end position="373"/>
    </location>
</feature>
<dbReference type="Proteomes" id="UP000422221">
    <property type="component" value="Unassembled WGS sequence"/>
</dbReference>
<dbReference type="InterPro" id="IPR032812">
    <property type="entry name" value="SbsA_Ig"/>
</dbReference>
<protein>
    <recommendedName>
        <fullName evidence="11">Pectin esterase</fullName>
    </recommendedName>
</protein>
<evidence type="ECO:0000256" key="4">
    <source>
        <dbReference type="ARBA" id="ARBA00023085"/>
    </source>
</evidence>
<evidence type="ECO:0000256" key="3">
    <source>
        <dbReference type="ARBA" id="ARBA00022801"/>
    </source>
</evidence>
<dbReference type="Gene3D" id="2.160.20.10">
    <property type="entry name" value="Single-stranded right-handed beta-helix, Pectin lyase-like"/>
    <property type="match status" value="1"/>
</dbReference>
<feature type="domain" description="SbsA Ig-like" evidence="7">
    <location>
        <begin position="587"/>
        <end position="684"/>
    </location>
</feature>
<dbReference type="InterPro" id="IPR012334">
    <property type="entry name" value="Pectin_lyas_fold"/>
</dbReference>
<feature type="domain" description="Bacterial repeat" evidence="8">
    <location>
        <begin position="219"/>
        <end position="291"/>
    </location>
</feature>